<dbReference type="EMBL" id="JBHUDX010000004">
    <property type="protein sequence ID" value="MFD1657026.1"/>
    <property type="molecule type" value="Genomic_DNA"/>
</dbReference>
<organism evidence="2 3">
    <name type="scientific">Streptomyces caeni</name>
    <dbReference type="NCBI Taxonomy" id="2307231"/>
    <lineage>
        <taxon>Bacteria</taxon>
        <taxon>Bacillati</taxon>
        <taxon>Actinomycetota</taxon>
        <taxon>Actinomycetes</taxon>
        <taxon>Kitasatosporales</taxon>
        <taxon>Streptomycetaceae</taxon>
        <taxon>Streptomyces</taxon>
    </lineage>
</organism>
<name>A0ABW4IKG5_9ACTN</name>
<protein>
    <submittedName>
        <fullName evidence="2">Nuclear transport factor 2 family protein</fullName>
    </submittedName>
</protein>
<dbReference type="Proteomes" id="UP001597261">
    <property type="component" value="Unassembled WGS sequence"/>
</dbReference>
<dbReference type="PANTHER" id="PTHR41252">
    <property type="entry name" value="BLR2505 PROTEIN"/>
    <property type="match status" value="1"/>
</dbReference>
<gene>
    <name evidence="2" type="ORF">ACFSL4_01935</name>
</gene>
<dbReference type="InterPro" id="IPR037401">
    <property type="entry name" value="SnoaL-like"/>
</dbReference>
<keyword evidence="3" id="KW-1185">Reference proteome</keyword>
<evidence type="ECO:0000259" key="1">
    <source>
        <dbReference type="Pfam" id="PF12680"/>
    </source>
</evidence>
<dbReference type="SUPFAM" id="SSF54427">
    <property type="entry name" value="NTF2-like"/>
    <property type="match status" value="1"/>
</dbReference>
<dbReference type="PANTHER" id="PTHR41252:SF1">
    <property type="entry name" value="BLR2505 PROTEIN"/>
    <property type="match status" value="1"/>
</dbReference>
<comment type="caution">
    <text evidence="2">The sequence shown here is derived from an EMBL/GenBank/DDBJ whole genome shotgun (WGS) entry which is preliminary data.</text>
</comment>
<sequence length="131" mass="14690">MAEHPQAMLIRKGYDAFSRGDLDILRGAMAADATYHVPGSHPLSGDFKGRDAIIDMYRRLLEETDGTLRLEPRQVLADGRGHVVALHHLTAERRGKRLEEDGCIVFRIAGDKITDLDECVADIDEDNDFWS</sequence>
<reference evidence="3" key="1">
    <citation type="journal article" date="2019" name="Int. J. Syst. Evol. Microbiol.">
        <title>The Global Catalogue of Microorganisms (GCM) 10K type strain sequencing project: providing services to taxonomists for standard genome sequencing and annotation.</title>
        <authorList>
            <consortium name="The Broad Institute Genomics Platform"/>
            <consortium name="The Broad Institute Genome Sequencing Center for Infectious Disease"/>
            <person name="Wu L."/>
            <person name="Ma J."/>
        </authorList>
    </citation>
    <scope>NUCLEOTIDE SEQUENCE [LARGE SCALE GENOMIC DNA]</scope>
    <source>
        <strain evidence="3">CGMCC 1.12470</strain>
    </source>
</reference>
<dbReference type="Pfam" id="PF12680">
    <property type="entry name" value="SnoaL_2"/>
    <property type="match status" value="1"/>
</dbReference>
<dbReference type="Gene3D" id="3.10.450.50">
    <property type="match status" value="1"/>
</dbReference>
<proteinExistence type="predicted"/>
<dbReference type="CDD" id="cd00531">
    <property type="entry name" value="NTF2_like"/>
    <property type="match status" value="1"/>
</dbReference>
<dbReference type="RefSeq" id="WP_381077509.1">
    <property type="nucleotide sequence ID" value="NZ_JBHUDX010000004.1"/>
</dbReference>
<evidence type="ECO:0000313" key="3">
    <source>
        <dbReference type="Proteomes" id="UP001597261"/>
    </source>
</evidence>
<dbReference type="InterPro" id="IPR032710">
    <property type="entry name" value="NTF2-like_dom_sf"/>
</dbReference>
<feature type="domain" description="SnoaL-like" evidence="1">
    <location>
        <begin position="11"/>
        <end position="115"/>
    </location>
</feature>
<evidence type="ECO:0000313" key="2">
    <source>
        <dbReference type="EMBL" id="MFD1657026.1"/>
    </source>
</evidence>
<accession>A0ABW4IKG5</accession>